<evidence type="ECO:0000256" key="1">
    <source>
        <dbReference type="SAM" id="MobiDB-lite"/>
    </source>
</evidence>
<dbReference type="AlphaFoldDB" id="A0AAX3LQ79"/>
<name>A0AAX3LQ79_9RHOB</name>
<feature type="compositionally biased region" description="Low complexity" evidence="1">
    <location>
        <begin position="60"/>
        <end position="70"/>
    </location>
</feature>
<sequence>MNVGDIKGAGAARDAKGANPKASDEPAGAPPVTREEMARDAAMALIVARREMSEIPPPAADTATPPRRKS</sequence>
<protein>
    <submittedName>
        <fullName evidence="2">Uncharacterized protein</fullName>
    </submittedName>
</protein>
<dbReference type="EMBL" id="CP116423">
    <property type="protein sequence ID" value="WCE70744.1"/>
    <property type="molecule type" value="Genomic_DNA"/>
</dbReference>
<feature type="region of interest" description="Disordered" evidence="1">
    <location>
        <begin position="1"/>
        <end position="70"/>
    </location>
</feature>
<dbReference type="Proteomes" id="UP001210770">
    <property type="component" value="Chromosome"/>
</dbReference>
<evidence type="ECO:0000313" key="3">
    <source>
        <dbReference type="Proteomes" id="UP001210770"/>
    </source>
</evidence>
<accession>A0AAX3LQ79</accession>
<evidence type="ECO:0000313" key="2">
    <source>
        <dbReference type="EMBL" id="WCE70744.1"/>
    </source>
</evidence>
<organism evidence="2 3">
    <name type="scientific">Sulfitobacter faviae</name>
    <dbReference type="NCBI Taxonomy" id="1775881"/>
    <lineage>
        <taxon>Bacteria</taxon>
        <taxon>Pseudomonadati</taxon>
        <taxon>Pseudomonadota</taxon>
        <taxon>Alphaproteobacteria</taxon>
        <taxon>Rhodobacterales</taxon>
        <taxon>Roseobacteraceae</taxon>
        <taxon>Sulfitobacter</taxon>
    </lineage>
</organism>
<reference evidence="2" key="1">
    <citation type="submission" date="2023-01" db="EMBL/GenBank/DDBJ databases">
        <title>Comparative genomic analysis of cold water coral derived Sulfitobacter faviae: insights into their metabolism and habitat adaptation.</title>
        <authorList>
            <person name="Guo Y."/>
            <person name="Lin S."/>
            <person name="Huang Z."/>
            <person name="Tang K."/>
            <person name="Wang X."/>
        </authorList>
    </citation>
    <scope>NUCLEOTIDE SEQUENCE</scope>
    <source>
        <strain evidence="2">SCSIO W_1865</strain>
    </source>
</reference>
<feature type="compositionally biased region" description="Low complexity" evidence="1">
    <location>
        <begin position="1"/>
        <end position="12"/>
    </location>
</feature>
<gene>
    <name evidence="2" type="ORF">PL336_02570</name>
</gene>
<proteinExistence type="predicted"/>
<dbReference type="RefSeq" id="WP_271688970.1">
    <property type="nucleotide sequence ID" value="NZ_CP116423.1"/>
</dbReference>